<feature type="transmembrane region" description="Helical" evidence="1">
    <location>
        <begin position="106"/>
        <end position="123"/>
    </location>
</feature>
<evidence type="ECO:0000256" key="1">
    <source>
        <dbReference type="SAM" id="Phobius"/>
    </source>
</evidence>
<feature type="transmembrane region" description="Helical" evidence="1">
    <location>
        <begin position="187"/>
        <end position="209"/>
    </location>
</feature>
<dbReference type="Proteomes" id="UP000289166">
    <property type="component" value="Unassembled WGS sequence"/>
</dbReference>
<feature type="transmembrane region" description="Helical" evidence="1">
    <location>
        <begin position="78"/>
        <end position="97"/>
    </location>
</feature>
<gene>
    <name evidence="2" type="ORF">EFD62_04230</name>
</gene>
<dbReference type="OrthoDB" id="2164897at2"/>
<keyword evidence="1" id="KW-1133">Transmembrane helix</keyword>
<dbReference type="InterPro" id="IPR046283">
    <property type="entry name" value="DUF6320"/>
</dbReference>
<dbReference type="EMBL" id="RLII01000003">
    <property type="protein sequence ID" value="RXE59967.1"/>
    <property type="molecule type" value="Genomic_DNA"/>
</dbReference>
<feature type="transmembrane region" description="Helical" evidence="1">
    <location>
        <begin position="49"/>
        <end position="72"/>
    </location>
</feature>
<protein>
    <recommendedName>
        <fullName evidence="4">Zinc ribbon domain-containing protein</fullName>
    </recommendedName>
</protein>
<dbReference type="AlphaFoldDB" id="A0A4Q0I7M7"/>
<evidence type="ECO:0000313" key="3">
    <source>
        <dbReference type="Proteomes" id="UP000289166"/>
    </source>
</evidence>
<sequence>MMYCNYCKVYIRDKKEKCPLCGNVLPDNGNIEEAEDIYPVIPLTYRRHILVRILVFISVVAIVASYLVYKIFPTSVNWPGFVLLGLISAWLSLVYVLRKRHNITKTITWQVIIVSGLVIFWDLKIGWKGWSLDYVVPFLCIAAMIVMYITAKVLRLSARDYISYFLLGGLFGIVPILFILLDLVKVTYPSMISVGGSIVFLSAIIIFQGNNIKEELRKRMHI</sequence>
<dbReference type="Pfam" id="PF19845">
    <property type="entry name" value="DUF6320"/>
    <property type="match status" value="1"/>
</dbReference>
<keyword evidence="1" id="KW-0812">Transmembrane</keyword>
<keyword evidence="3" id="KW-1185">Reference proteome</keyword>
<comment type="caution">
    <text evidence="2">The sequence shown here is derived from an EMBL/GenBank/DDBJ whole genome shotgun (WGS) entry which is preliminary data.</text>
</comment>
<feature type="transmembrane region" description="Helical" evidence="1">
    <location>
        <begin position="135"/>
        <end position="154"/>
    </location>
</feature>
<evidence type="ECO:0008006" key="4">
    <source>
        <dbReference type="Google" id="ProtNLM"/>
    </source>
</evidence>
<keyword evidence="1" id="KW-0472">Membrane</keyword>
<accession>A0A4Q0I7M7</accession>
<organism evidence="2 3">
    <name type="scientific">Acetivibrio mesophilus</name>
    <dbReference type="NCBI Taxonomy" id="2487273"/>
    <lineage>
        <taxon>Bacteria</taxon>
        <taxon>Bacillati</taxon>
        <taxon>Bacillota</taxon>
        <taxon>Clostridia</taxon>
        <taxon>Eubacteriales</taxon>
        <taxon>Oscillospiraceae</taxon>
        <taxon>Acetivibrio</taxon>
    </lineage>
</organism>
<reference evidence="3" key="1">
    <citation type="submission" date="2018-11" db="EMBL/GenBank/DDBJ databases">
        <title>Genome sequencing of a novel mesophilic and cellulolytic organism within the genus Hungateiclostridium.</title>
        <authorList>
            <person name="Rettenmaier R."/>
            <person name="Liebl W."/>
            <person name="Zverlov V."/>
        </authorList>
    </citation>
    <scope>NUCLEOTIDE SEQUENCE [LARGE SCALE GENOMIC DNA]</scope>
    <source>
        <strain evidence="3">N2K1</strain>
    </source>
</reference>
<proteinExistence type="predicted"/>
<dbReference type="RefSeq" id="WP_069193366.1">
    <property type="nucleotide sequence ID" value="NZ_RLII01000003.1"/>
</dbReference>
<name>A0A4Q0I7M7_9FIRM</name>
<evidence type="ECO:0000313" key="2">
    <source>
        <dbReference type="EMBL" id="RXE59967.1"/>
    </source>
</evidence>
<feature type="transmembrane region" description="Helical" evidence="1">
    <location>
        <begin position="161"/>
        <end position="181"/>
    </location>
</feature>